<evidence type="ECO:0000256" key="9">
    <source>
        <dbReference type="RuleBase" id="RU003682"/>
    </source>
</evidence>
<dbReference type="InterPro" id="IPR005123">
    <property type="entry name" value="Oxoglu/Fe-dep_dioxygenase_dom"/>
</dbReference>
<evidence type="ECO:0000256" key="8">
    <source>
        <dbReference type="ARBA" id="ARBA00023241"/>
    </source>
</evidence>
<dbReference type="STRING" id="210143.A0A1R3IL65"/>
<evidence type="ECO:0000259" key="10">
    <source>
        <dbReference type="PROSITE" id="PS51471"/>
    </source>
</evidence>
<dbReference type="Gene3D" id="2.60.120.330">
    <property type="entry name" value="B-lactam Antibiotic, Isopenicillin N Synthase, Chain"/>
    <property type="match status" value="1"/>
</dbReference>
<evidence type="ECO:0000256" key="1">
    <source>
        <dbReference type="ARBA" id="ARBA00001961"/>
    </source>
</evidence>
<dbReference type="InterPro" id="IPR044861">
    <property type="entry name" value="IPNS-like_FE2OG_OXY"/>
</dbReference>
<dbReference type="GO" id="GO:0051213">
    <property type="term" value="F:dioxygenase activity"/>
    <property type="evidence" value="ECO:0007669"/>
    <property type="project" value="UniProtKB-KW"/>
</dbReference>
<keyword evidence="7 9" id="KW-0408">Iron</keyword>
<dbReference type="GO" id="GO:0031418">
    <property type="term" value="F:L-ascorbic acid binding"/>
    <property type="evidence" value="ECO:0007669"/>
    <property type="project" value="UniProtKB-KW"/>
</dbReference>
<protein>
    <submittedName>
        <fullName evidence="11">Oxoglutarate/iron-dependent dioxygenase</fullName>
    </submittedName>
</protein>
<keyword evidence="5 11" id="KW-0223">Dioxygenase</keyword>
<evidence type="ECO:0000256" key="4">
    <source>
        <dbReference type="ARBA" id="ARBA00022896"/>
    </source>
</evidence>
<evidence type="ECO:0000313" key="11">
    <source>
        <dbReference type="EMBL" id="OMO83329.1"/>
    </source>
</evidence>
<evidence type="ECO:0000256" key="5">
    <source>
        <dbReference type="ARBA" id="ARBA00022964"/>
    </source>
</evidence>
<dbReference type="EMBL" id="AWWV01009881">
    <property type="protein sequence ID" value="OMO83329.1"/>
    <property type="molecule type" value="Genomic_DNA"/>
</dbReference>
<evidence type="ECO:0000313" key="12">
    <source>
        <dbReference type="Proteomes" id="UP000188268"/>
    </source>
</evidence>
<evidence type="ECO:0000256" key="3">
    <source>
        <dbReference type="ARBA" id="ARBA00022723"/>
    </source>
</evidence>
<dbReference type="InterPro" id="IPR027443">
    <property type="entry name" value="IPNS-like_sf"/>
</dbReference>
<dbReference type="PROSITE" id="PS51471">
    <property type="entry name" value="FE2OG_OXY"/>
    <property type="match status" value="1"/>
</dbReference>
<keyword evidence="12" id="KW-1185">Reference proteome</keyword>
<dbReference type="InterPro" id="IPR026992">
    <property type="entry name" value="DIOX_N"/>
</dbReference>
<dbReference type="Pfam" id="PF14226">
    <property type="entry name" value="DIOX_N"/>
    <property type="match status" value="1"/>
</dbReference>
<evidence type="ECO:0000256" key="7">
    <source>
        <dbReference type="ARBA" id="ARBA00023004"/>
    </source>
</evidence>
<gene>
    <name evidence="11" type="ORF">CCACVL1_11430</name>
</gene>
<dbReference type="OrthoDB" id="288590at2759"/>
<evidence type="ECO:0000256" key="2">
    <source>
        <dbReference type="ARBA" id="ARBA00008056"/>
    </source>
</evidence>
<keyword evidence="3 9" id="KW-0479">Metal-binding</keyword>
<dbReference type="FunFam" id="2.60.120.330:FF:000009">
    <property type="entry name" value="Flavonol synthase"/>
    <property type="match status" value="1"/>
</dbReference>
<proteinExistence type="inferred from homology"/>
<dbReference type="OMA" id="MAEYMMK"/>
<dbReference type="GO" id="GO:0046872">
    <property type="term" value="F:metal ion binding"/>
    <property type="evidence" value="ECO:0007669"/>
    <property type="project" value="UniProtKB-KW"/>
</dbReference>
<dbReference type="Pfam" id="PF03171">
    <property type="entry name" value="2OG-FeII_Oxy"/>
    <property type="match status" value="1"/>
</dbReference>
<dbReference type="SUPFAM" id="SSF51197">
    <property type="entry name" value="Clavaminate synthase-like"/>
    <property type="match status" value="1"/>
</dbReference>
<keyword evidence="6 9" id="KW-0560">Oxidoreductase</keyword>
<dbReference type="Gramene" id="OMO83329">
    <property type="protein sequence ID" value="OMO83329"/>
    <property type="gene ID" value="CCACVL1_11430"/>
</dbReference>
<dbReference type="Proteomes" id="UP000188268">
    <property type="component" value="Unassembled WGS sequence"/>
</dbReference>
<name>A0A1R3IL65_COCAP</name>
<dbReference type="AlphaFoldDB" id="A0A1R3IL65"/>
<organism evidence="11 12">
    <name type="scientific">Corchorus capsularis</name>
    <name type="common">Jute</name>
    <dbReference type="NCBI Taxonomy" id="210143"/>
    <lineage>
        <taxon>Eukaryota</taxon>
        <taxon>Viridiplantae</taxon>
        <taxon>Streptophyta</taxon>
        <taxon>Embryophyta</taxon>
        <taxon>Tracheophyta</taxon>
        <taxon>Spermatophyta</taxon>
        <taxon>Magnoliopsida</taxon>
        <taxon>eudicotyledons</taxon>
        <taxon>Gunneridae</taxon>
        <taxon>Pentapetalae</taxon>
        <taxon>rosids</taxon>
        <taxon>malvids</taxon>
        <taxon>Malvales</taxon>
        <taxon>Malvaceae</taxon>
        <taxon>Grewioideae</taxon>
        <taxon>Apeibeae</taxon>
        <taxon>Corchorus</taxon>
    </lineage>
</organism>
<comment type="cofactor">
    <cofactor evidence="1">
        <name>L-ascorbate</name>
        <dbReference type="ChEBI" id="CHEBI:38290"/>
    </cofactor>
</comment>
<keyword evidence="8" id="KW-0284">Flavonoid biosynthesis</keyword>
<sequence length="335" mass="37941">MEVERVQTIASSILSKDNVPTEFIRPADEQPGITTFHGPVPDIPVVDLNDHDEEKVIRLIADASRDWGIFQVVNHGVPFDLIEKLQQVGKEFFDLPQEEKELCSKPPGVETIEGYGSKLAKDGQGKKNWVDHLFHKIWPPSSINYQFWPKNPPSYRAVNEEYAQYIRKVVDKVFKNLSLGLGLEGNALKEGGGGEEIEYMMKINYYPPCPRPDLTLGVPAHTDLSAMTILVPNQVPGLQVFKDGLWIDAKYIPGALIIHIGDQIEILSNGKYKAVLHRTTVDKEKTRMSWPVFLEPPREFVVGPLPQLVDQQNPPKYKAKKFKDYSFCKLNKLPQ</sequence>
<dbReference type="GO" id="GO:0046148">
    <property type="term" value="P:pigment biosynthetic process"/>
    <property type="evidence" value="ECO:0007669"/>
    <property type="project" value="UniProtKB-ARBA"/>
</dbReference>
<accession>A0A1R3IL65</accession>
<dbReference type="GO" id="GO:0009813">
    <property type="term" value="P:flavonoid biosynthetic process"/>
    <property type="evidence" value="ECO:0007669"/>
    <property type="project" value="UniProtKB-KW"/>
</dbReference>
<keyword evidence="4" id="KW-0847">Vitamin C</keyword>
<dbReference type="PANTHER" id="PTHR47990">
    <property type="entry name" value="2-OXOGLUTARATE (2OG) AND FE(II)-DEPENDENT OXYGENASE SUPERFAMILY PROTEIN-RELATED"/>
    <property type="match status" value="1"/>
</dbReference>
<dbReference type="InterPro" id="IPR050231">
    <property type="entry name" value="Iron_ascorbate_oxido_reductase"/>
</dbReference>
<comment type="similarity">
    <text evidence="2 9">Belongs to the iron/ascorbate-dependent oxidoreductase family.</text>
</comment>
<reference evidence="11 12" key="1">
    <citation type="submission" date="2013-09" db="EMBL/GenBank/DDBJ databases">
        <title>Corchorus capsularis genome sequencing.</title>
        <authorList>
            <person name="Alam M."/>
            <person name="Haque M.S."/>
            <person name="Islam M.S."/>
            <person name="Emdad E.M."/>
            <person name="Islam M.M."/>
            <person name="Ahmed B."/>
            <person name="Halim A."/>
            <person name="Hossen Q.M.M."/>
            <person name="Hossain M.Z."/>
            <person name="Ahmed R."/>
            <person name="Khan M.M."/>
            <person name="Islam R."/>
            <person name="Rashid M.M."/>
            <person name="Khan S.A."/>
            <person name="Rahman M.S."/>
            <person name="Alam M."/>
        </authorList>
    </citation>
    <scope>NUCLEOTIDE SEQUENCE [LARGE SCALE GENOMIC DNA]</scope>
    <source>
        <strain evidence="12">cv. CVL-1</strain>
        <tissue evidence="11">Whole seedling</tissue>
    </source>
</reference>
<comment type="caution">
    <text evidence="11">The sequence shown here is derived from an EMBL/GenBank/DDBJ whole genome shotgun (WGS) entry which is preliminary data.</text>
</comment>
<evidence type="ECO:0000256" key="6">
    <source>
        <dbReference type="ARBA" id="ARBA00023002"/>
    </source>
</evidence>
<feature type="domain" description="Fe2OG dioxygenase" evidence="10">
    <location>
        <begin position="196"/>
        <end position="296"/>
    </location>
</feature>